<dbReference type="PROSITE" id="PS51186">
    <property type="entry name" value="GNAT"/>
    <property type="match status" value="1"/>
</dbReference>
<evidence type="ECO:0000313" key="4">
    <source>
        <dbReference type="EMBL" id="QNT68905.1"/>
    </source>
</evidence>
<name>A0A7H1MZL9_9PROT</name>
<dbReference type="Proteomes" id="UP000516369">
    <property type="component" value="Chromosome"/>
</dbReference>
<organism evidence="4 5">
    <name type="scientific">Defluviicoccus vanus</name>
    <dbReference type="NCBI Taxonomy" id="111831"/>
    <lineage>
        <taxon>Bacteria</taxon>
        <taxon>Pseudomonadati</taxon>
        <taxon>Pseudomonadota</taxon>
        <taxon>Alphaproteobacteria</taxon>
        <taxon>Rhodospirillales</taxon>
        <taxon>Rhodospirillaceae</taxon>
        <taxon>Defluviicoccus</taxon>
    </lineage>
</organism>
<feature type="domain" description="N-acetyltransferase" evidence="3">
    <location>
        <begin position="1"/>
        <end position="131"/>
    </location>
</feature>
<dbReference type="Pfam" id="PF00583">
    <property type="entry name" value="Acetyltransf_1"/>
    <property type="match status" value="1"/>
</dbReference>
<reference evidence="4 5" key="1">
    <citation type="submission" date="2020-05" db="EMBL/GenBank/DDBJ databases">
        <title>Complete closed genome sequence of Defluviicoccus vanus.</title>
        <authorList>
            <person name="Bessarab I."/>
            <person name="Arumugam K."/>
            <person name="Maszenan A.M."/>
            <person name="Seviour R.J."/>
            <person name="Williams R.B."/>
        </authorList>
    </citation>
    <scope>NUCLEOTIDE SEQUENCE [LARGE SCALE GENOMIC DNA]</scope>
    <source>
        <strain evidence="4 5">Ben 114</strain>
    </source>
</reference>
<dbReference type="InterPro" id="IPR000182">
    <property type="entry name" value="GNAT_dom"/>
</dbReference>
<dbReference type="Gene3D" id="3.40.630.30">
    <property type="match status" value="1"/>
</dbReference>
<dbReference type="SUPFAM" id="SSF55729">
    <property type="entry name" value="Acyl-CoA N-acyltransferases (Nat)"/>
    <property type="match status" value="1"/>
</dbReference>
<dbReference type="KEGG" id="dvn:HQ394_05485"/>
<evidence type="ECO:0000259" key="3">
    <source>
        <dbReference type="PROSITE" id="PS51186"/>
    </source>
</evidence>
<proteinExistence type="predicted"/>
<accession>A0A7H1MZL9</accession>
<protein>
    <submittedName>
        <fullName evidence="4">GNAT family N-acetyltransferase</fullName>
    </submittedName>
</protein>
<evidence type="ECO:0000313" key="5">
    <source>
        <dbReference type="Proteomes" id="UP000516369"/>
    </source>
</evidence>
<gene>
    <name evidence="4" type="ORF">HQ394_05485</name>
</gene>
<dbReference type="AlphaFoldDB" id="A0A7H1MZL9"/>
<keyword evidence="5" id="KW-1185">Reference proteome</keyword>
<dbReference type="InterPro" id="IPR051556">
    <property type="entry name" value="N-term/lysine_N-AcTrnsfr"/>
</dbReference>
<dbReference type="PANTHER" id="PTHR42919">
    <property type="entry name" value="N-ALPHA-ACETYLTRANSFERASE"/>
    <property type="match status" value="1"/>
</dbReference>
<sequence>MEPRGLWDAAGDAGGVRRCRRRICGQWRGGLGFILCRVAADEAEVLTLAVRPRRRRCGIGRLLLEEAMDVARSMGARQLFLEVGENNTAAGNLYLSMGLQTNGRRRGYYRLKAGGGRRLDHGMQSLSRPLRITLCACEFAACACLLCR</sequence>
<evidence type="ECO:0000256" key="1">
    <source>
        <dbReference type="ARBA" id="ARBA00022679"/>
    </source>
</evidence>
<dbReference type="PANTHER" id="PTHR42919:SF8">
    <property type="entry name" value="N-ALPHA-ACETYLTRANSFERASE 50"/>
    <property type="match status" value="1"/>
</dbReference>
<dbReference type="GO" id="GO:0016747">
    <property type="term" value="F:acyltransferase activity, transferring groups other than amino-acyl groups"/>
    <property type="evidence" value="ECO:0007669"/>
    <property type="project" value="InterPro"/>
</dbReference>
<dbReference type="CDD" id="cd04301">
    <property type="entry name" value="NAT_SF"/>
    <property type="match status" value="1"/>
</dbReference>
<keyword evidence="2" id="KW-0012">Acyltransferase</keyword>
<dbReference type="InterPro" id="IPR016181">
    <property type="entry name" value="Acyl_CoA_acyltransferase"/>
</dbReference>
<dbReference type="EMBL" id="CP053923">
    <property type="protein sequence ID" value="QNT68905.1"/>
    <property type="molecule type" value="Genomic_DNA"/>
</dbReference>
<keyword evidence="1 4" id="KW-0808">Transferase</keyword>
<evidence type="ECO:0000256" key="2">
    <source>
        <dbReference type="ARBA" id="ARBA00023315"/>
    </source>
</evidence>